<sequence>MPHGSLPLPAKLCLLTWDTPGGEAMAAAHVVRAGALTELVLRGLLTDDDGIATPVDMDSLAGDAVLDGLLELVRESRPHRWRTWVTLHARVTFDAAREQLTAEGCLRAEKKRVLGVFPSVEHVLDDTALVEALREEARRILRERLPEVSGRQAAFAALAAAANPPALFPDGGRGRHEERVEELIALSGARVVLSELCAALSTPGRALT</sequence>
<organism evidence="5 6">
    <name type="scientific">Streptomyces gilvifuscus</name>
    <dbReference type="NCBI Taxonomy" id="1550617"/>
    <lineage>
        <taxon>Bacteria</taxon>
        <taxon>Bacillati</taxon>
        <taxon>Actinomycetota</taxon>
        <taxon>Actinomycetes</taxon>
        <taxon>Kitasatosporales</taxon>
        <taxon>Streptomycetaceae</taxon>
        <taxon>Streptomyces</taxon>
    </lineage>
</organism>
<evidence type="ECO:0000256" key="1">
    <source>
        <dbReference type="ARBA" id="ARBA00004255"/>
    </source>
</evidence>
<protein>
    <submittedName>
        <fullName evidence="5">GPP34 family phosphoprotein</fullName>
    </submittedName>
</protein>
<dbReference type="Pfam" id="PF05719">
    <property type="entry name" value="GPP34"/>
    <property type="match status" value="1"/>
</dbReference>
<dbReference type="RefSeq" id="WP_272174285.1">
    <property type="nucleotide sequence ID" value="NZ_JAQOSK010000002.1"/>
</dbReference>
<evidence type="ECO:0000256" key="4">
    <source>
        <dbReference type="ARBA" id="ARBA00023136"/>
    </source>
</evidence>
<evidence type="ECO:0000256" key="2">
    <source>
        <dbReference type="ARBA" id="ARBA00023034"/>
    </source>
</evidence>
<dbReference type="Gene3D" id="1.10.3630.10">
    <property type="entry name" value="yeast vps74-n-term truncation variant domain like"/>
    <property type="match status" value="1"/>
</dbReference>
<keyword evidence="4" id="KW-0472">Membrane</keyword>
<dbReference type="EMBL" id="JAQOSK010000002">
    <property type="protein sequence ID" value="MDC2953870.1"/>
    <property type="molecule type" value="Genomic_DNA"/>
</dbReference>
<dbReference type="InterPro" id="IPR008628">
    <property type="entry name" value="GPP34-like"/>
</dbReference>
<keyword evidence="2" id="KW-0333">Golgi apparatus</keyword>
<accession>A0ABT5FMY4</accession>
<keyword evidence="3" id="KW-0446">Lipid-binding</keyword>
<dbReference type="Proteomes" id="UP001221328">
    <property type="component" value="Unassembled WGS sequence"/>
</dbReference>
<dbReference type="InterPro" id="IPR038261">
    <property type="entry name" value="GPP34-like_sf"/>
</dbReference>
<evidence type="ECO:0000256" key="3">
    <source>
        <dbReference type="ARBA" id="ARBA00023121"/>
    </source>
</evidence>
<reference evidence="5 6" key="1">
    <citation type="journal article" date="2015" name="Int. J. Syst. Evol. Microbiol.">
        <title>Streptomyces gilvifuscus sp. nov., an actinomycete that produces antibacterial compounds isolated from soil.</title>
        <authorList>
            <person name="Nguyen T.M."/>
            <person name="Kim J."/>
        </authorList>
    </citation>
    <scope>NUCLEOTIDE SEQUENCE [LARGE SCALE GENOMIC DNA]</scope>
    <source>
        <strain evidence="5 6">T113</strain>
    </source>
</reference>
<evidence type="ECO:0000313" key="6">
    <source>
        <dbReference type="Proteomes" id="UP001221328"/>
    </source>
</evidence>
<keyword evidence="6" id="KW-1185">Reference proteome</keyword>
<evidence type="ECO:0000313" key="5">
    <source>
        <dbReference type="EMBL" id="MDC2953870.1"/>
    </source>
</evidence>
<proteinExistence type="predicted"/>
<comment type="subcellular location">
    <subcellularLocation>
        <location evidence="1">Golgi apparatus membrane</location>
        <topology evidence="1">Peripheral membrane protein</topology>
        <orientation evidence="1">Cytoplasmic side</orientation>
    </subcellularLocation>
</comment>
<name>A0ABT5FMY4_9ACTN</name>
<gene>
    <name evidence="5" type="ORF">PO587_05330</name>
</gene>
<comment type="caution">
    <text evidence="5">The sequence shown here is derived from an EMBL/GenBank/DDBJ whole genome shotgun (WGS) entry which is preliminary data.</text>
</comment>